<dbReference type="PaxDb" id="55529-EKX42271"/>
<evidence type="ECO:0000313" key="3">
    <source>
        <dbReference type="EnsemblProtists" id="EKX42271"/>
    </source>
</evidence>
<dbReference type="RefSeq" id="XP_005829251.1">
    <property type="nucleotide sequence ID" value="XM_005829194.1"/>
</dbReference>
<dbReference type="SUPFAM" id="SSF63829">
    <property type="entry name" value="Calcium-dependent phosphotriesterase"/>
    <property type="match status" value="1"/>
</dbReference>
<evidence type="ECO:0000313" key="4">
    <source>
        <dbReference type="Proteomes" id="UP000011087"/>
    </source>
</evidence>
<accession>L1J199</accession>
<dbReference type="Proteomes" id="UP000011087">
    <property type="component" value="Unassembled WGS sequence"/>
</dbReference>
<name>L1J199_GUITC</name>
<evidence type="ECO:0000256" key="1">
    <source>
        <dbReference type="ARBA" id="ARBA00022737"/>
    </source>
</evidence>
<dbReference type="KEGG" id="gtt:GUITHDRAFT_111833"/>
<gene>
    <name evidence="2" type="ORF">GUITHDRAFT_111833</name>
</gene>
<dbReference type="EMBL" id="JH993018">
    <property type="protein sequence ID" value="EKX42271.1"/>
    <property type="molecule type" value="Genomic_DNA"/>
</dbReference>
<dbReference type="AlphaFoldDB" id="L1J199"/>
<dbReference type="EnsemblProtists" id="EKX42271">
    <property type="protein sequence ID" value="EKX42271"/>
    <property type="gene ID" value="GUITHDRAFT_111833"/>
</dbReference>
<dbReference type="InterPro" id="IPR001258">
    <property type="entry name" value="NHL_repeat"/>
</dbReference>
<dbReference type="GeneID" id="17298865"/>
<keyword evidence="4" id="KW-1185">Reference proteome</keyword>
<reference evidence="4" key="2">
    <citation type="submission" date="2012-11" db="EMBL/GenBank/DDBJ databases">
        <authorList>
            <person name="Kuo A."/>
            <person name="Curtis B.A."/>
            <person name="Tanifuji G."/>
            <person name="Burki F."/>
            <person name="Gruber A."/>
            <person name="Irimia M."/>
            <person name="Maruyama S."/>
            <person name="Arias M.C."/>
            <person name="Ball S.G."/>
            <person name="Gile G.H."/>
            <person name="Hirakawa Y."/>
            <person name="Hopkins J.F."/>
            <person name="Rensing S.A."/>
            <person name="Schmutz J."/>
            <person name="Symeonidi A."/>
            <person name="Elias M."/>
            <person name="Eveleigh R.J."/>
            <person name="Herman E.K."/>
            <person name="Klute M.J."/>
            <person name="Nakayama T."/>
            <person name="Obornik M."/>
            <person name="Reyes-Prieto A."/>
            <person name="Armbrust E.V."/>
            <person name="Aves S.J."/>
            <person name="Beiko R.G."/>
            <person name="Coutinho P."/>
            <person name="Dacks J.B."/>
            <person name="Durnford D.G."/>
            <person name="Fast N.M."/>
            <person name="Green B.R."/>
            <person name="Grisdale C."/>
            <person name="Hempe F."/>
            <person name="Henrissat B."/>
            <person name="Hoppner M.P."/>
            <person name="Ishida K.-I."/>
            <person name="Kim E."/>
            <person name="Koreny L."/>
            <person name="Kroth P.G."/>
            <person name="Liu Y."/>
            <person name="Malik S.-B."/>
            <person name="Maier U.G."/>
            <person name="McRose D."/>
            <person name="Mock T."/>
            <person name="Neilson J.A."/>
            <person name="Onodera N.T."/>
            <person name="Poole A.M."/>
            <person name="Pritham E.J."/>
            <person name="Richards T.A."/>
            <person name="Rocap G."/>
            <person name="Roy S.W."/>
            <person name="Sarai C."/>
            <person name="Schaack S."/>
            <person name="Shirato S."/>
            <person name="Slamovits C.H."/>
            <person name="Spencer D.F."/>
            <person name="Suzuki S."/>
            <person name="Worden A.Z."/>
            <person name="Zauner S."/>
            <person name="Barry K."/>
            <person name="Bell C."/>
            <person name="Bharti A.K."/>
            <person name="Crow J.A."/>
            <person name="Grimwood J."/>
            <person name="Kramer R."/>
            <person name="Lindquist E."/>
            <person name="Lucas S."/>
            <person name="Salamov A."/>
            <person name="McFadden G.I."/>
            <person name="Lane C.E."/>
            <person name="Keeling P.J."/>
            <person name="Gray M.W."/>
            <person name="Grigoriev I.V."/>
            <person name="Archibald J.M."/>
        </authorList>
    </citation>
    <scope>NUCLEOTIDE SEQUENCE</scope>
    <source>
        <strain evidence="4">CCMP2712</strain>
    </source>
</reference>
<sequence length="117" mass="12361">MRKINLQTGAVSSIVAVPAGSPTMIPAGLDLVGSHAYIGGKSHHSIKHVDWQIPDTCHDLVGNGVSGLNDGIGTNAQFYEPTGVAISLDGKFLLVADSKDHSVRWVDLDSLESEDHC</sequence>
<dbReference type="OrthoDB" id="273823at2759"/>
<dbReference type="Pfam" id="PF01436">
    <property type="entry name" value="NHL"/>
    <property type="match status" value="1"/>
</dbReference>
<organism evidence="2">
    <name type="scientific">Guillardia theta (strain CCMP2712)</name>
    <name type="common">Cryptophyte</name>
    <dbReference type="NCBI Taxonomy" id="905079"/>
    <lineage>
        <taxon>Eukaryota</taxon>
        <taxon>Cryptophyceae</taxon>
        <taxon>Pyrenomonadales</taxon>
        <taxon>Geminigeraceae</taxon>
        <taxon>Guillardia</taxon>
    </lineage>
</organism>
<dbReference type="InterPro" id="IPR011042">
    <property type="entry name" value="6-blade_b-propeller_TolB-like"/>
</dbReference>
<dbReference type="HOGENOM" id="CLU_2089441_0_0_1"/>
<keyword evidence="1" id="KW-0677">Repeat</keyword>
<reference evidence="3" key="3">
    <citation type="submission" date="2016-03" db="UniProtKB">
        <authorList>
            <consortium name="EnsemblProtists"/>
        </authorList>
    </citation>
    <scope>IDENTIFICATION</scope>
</reference>
<reference evidence="2 4" key="1">
    <citation type="journal article" date="2012" name="Nature">
        <title>Algal genomes reveal evolutionary mosaicism and the fate of nucleomorphs.</title>
        <authorList>
            <consortium name="DOE Joint Genome Institute"/>
            <person name="Curtis B.A."/>
            <person name="Tanifuji G."/>
            <person name="Burki F."/>
            <person name="Gruber A."/>
            <person name="Irimia M."/>
            <person name="Maruyama S."/>
            <person name="Arias M.C."/>
            <person name="Ball S.G."/>
            <person name="Gile G.H."/>
            <person name="Hirakawa Y."/>
            <person name="Hopkins J.F."/>
            <person name="Kuo A."/>
            <person name="Rensing S.A."/>
            <person name="Schmutz J."/>
            <person name="Symeonidi A."/>
            <person name="Elias M."/>
            <person name="Eveleigh R.J."/>
            <person name="Herman E.K."/>
            <person name="Klute M.J."/>
            <person name="Nakayama T."/>
            <person name="Obornik M."/>
            <person name="Reyes-Prieto A."/>
            <person name="Armbrust E.V."/>
            <person name="Aves S.J."/>
            <person name="Beiko R.G."/>
            <person name="Coutinho P."/>
            <person name="Dacks J.B."/>
            <person name="Durnford D.G."/>
            <person name="Fast N.M."/>
            <person name="Green B.R."/>
            <person name="Grisdale C.J."/>
            <person name="Hempel F."/>
            <person name="Henrissat B."/>
            <person name="Hoppner M.P."/>
            <person name="Ishida K."/>
            <person name="Kim E."/>
            <person name="Koreny L."/>
            <person name="Kroth P.G."/>
            <person name="Liu Y."/>
            <person name="Malik S.B."/>
            <person name="Maier U.G."/>
            <person name="McRose D."/>
            <person name="Mock T."/>
            <person name="Neilson J.A."/>
            <person name="Onodera N.T."/>
            <person name="Poole A.M."/>
            <person name="Pritham E.J."/>
            <person name="Richards T.A."/>
            <person name="Rocap G."/>
            <person name="Roy S.W."/>
            <person name="Sarai C."/>
            <person name="Schaack S."/>
            <person name="Shirato S."/>
            <person name="Slamovits C.H."/>
            <person name="Spencer D.F."/>
            <person name="Suzuki S."/>
            <person name="Worden A.Z."/>
            <person name="Zauner S."/>
            <person name="Barry K."/>
            <person name="Bell C."/>
            <person name="Bharti A.K."/>
            <person name="Crow J.A."/>
            <person name="Grimwood J."/>
            <person name="Kramer R."/>
            <person name="Lindquist E."/>
            <person name="Lucas S."/>
            <person name="Salamov A."/>
            <person name="McFadden G.I."/>
            <person name="Lane C.E."/>
            <person name="Keeling P.J."/>
            <person name="Gray M.W."/>
            <person name="Grigoriev I.V."/>
            <person name="Archibald J.M."/>
        </authorList>
    </citation>
    <scope>NUCLEOTIDE SEQUENCE</scope>
    <source>
        <strain evidence="2 4">CCMP2712</strain>
    </source>
</reference>
<dbReference type="Gene3D" id="2.120.10.30">
    <property type="entry name" value="TolB, C-terminal domain"/>
    <property type="match status" value="1"/>
</dbReference>
<evidence type="ECO:0000313" key="2">
    <source>
        <dbReference type="EMBL" id="EKX42271.1"/>
    </source>
</evidence>
<proteinExistence type="predicted"/>
<protein>
    <submittedName>
        <fullName evidence="2 3">Uncharacterized protein</fullName>
    </submittedName>
</protein>